<feature type="compositionally biased region" description="Basic and acidic residues" evidence="1">
    <location>
        <begin position="230"/>
        <end position="241"/>
    </location>
</feature>
<keyword evidence="4" id="KW-1185">Reference proteome</keyword>
<reference evidence="3 4" key="1">
    <citation type="submission" date="2020-01" db="EMBL/GenBank/DDBJ databases">
        <authorList>
            <person name="Gupta K D."/>
        </authorList>
    </citation>
    <scope>NUCLEOTIDE SEQUENCE [LARGE SCALE GENOMIC DNA]</scope>
</reference>
<feature type="domain" description="BTB" evidence="2">
    <location>
        <begin position="452"/>
        <end position="520"/>
    </location>
</feature>
<dbReference type="OrthoDB" id="3223099at2759"/>
<comment type="caution">
    <text evidence="3">The sequence shown here is derived from an EMBL/GenBank/DDBJ whole genome shotgun (WGS) entry which is preliminary data.</text>
</comment>
<name>A0A8S0VTI3_CYCAE</name>
<proteinExistence type="predicted"/>
<dbReference type="AlphaFoldDB" id="A0A8S0VTI3"/>
<dbReference type="EMBL" id="CACVBS010000029">
    <property type="protein sequence ID" value="CAA7260440.1"/>
    <property type="molecule type" value="Genomic_DNA"/>
</dbReference>
<dbReference type="Pfam" id="PF00651">
    <property type="entry name" value="BTB"/>
    <property type="match status" value="1"/>
</dbReference>
<dbReference type="SUPFAM" id="SSF54695">
    <property type="entry name" value="POZ domain"/>
    <property type="match status" value="1"/>
</dbReference>
<feature type="region of interest" description="Disordered" evidence="1">
    <location>
        <begin position="161"/>
        <end position="180"/>
    </location>
</feature>
<feature type="region of interest" description="Disordered" evidence="1">
    <location>
        <begin position="1"/>
        <end position="43"/>
    </location>
</feature>
<dbReference type="InterPro" id="IPR000210">
    <property type="entry name" value="BTB/POZ_dom"/>
</dbReference>
<feature type="region of interest" description="Disordered" evidence="1">
    <location>
        <begin position="312"/>
        <end position="379"/>
    </location>
</feature>
<evidence type="ECO:0000313" key="3">
    <source>
        <dbReference type="EMBL" id="CAA7260440.1"/>
    </source>
</evidence>
<protein>
    <recommendedName>
        <fullName evidence="2">BTB domain-containing protein</fullName>
    </recommendedName>
</protein>
<dbReference type="InterPro" id="IPR011333">
    <property type="entry name" value="SKP1/BTB/POZ_sf"/>
</dbReference>
<sequence>MATRSSGERSSWIDDRPSRMSPSILDSPPLHLPPIRCSSQNSDFAPRDLSWEFHSTEPRGASPLLLSEGLHPGISDASIPICRHPKSTATCAVCSGHSKVGHAPDAGTSSSPPAGEPSLLTRPWFAQGPPRNEDDQYPSSSDEPSPLHSPVRRPSPFRLHAADHNLHHPHPHSVKGSPKGLLDSPCLSHLSDISSNTQLTFESNAPRSPMISVPMDVFVRLVNESQGSPHTHEGSHHDHSSHPATPIPLPIMHSPASSHRGLHSPSPSLSFSHERELAQKAADTYTPPGACVVQQFSSSKSPICQITISAQAPPFEASSGEEAGSSRHSRRSGSRTSTPEHSTGSLHRRLSHEHLRIGMPSTRRTRSSSPNHLRRRAHHVLSPLRSSILERPSQLEWGRDIVETSTPPQRDVVSLAPSAIYEVPSSGSKDSDSPASQLAPLDWTKHPKYHFSDGSLLCRVGTMLYNLHRHFFDQHSIFFHRLFSSVSMGNDQPIVLYDVQTKDFDRFLTIFYPTHYTKPDLTTVDEWTSVLILATKWAFADIRTLAIEQLTTLASPIDKVVLGTKYEVHHWLVPAYKELCMRWRPLDAEESGRLGTERVAQIGLVRSELEAGMMREVEVEERIRAVFGVKLSVETLKSCLRPVNSRYFPKTTRLL</sequence>
<dbReference type="Gene3D" id="3.30.710.10">
    <property type="entry name" value="Potassium Channel Kv1.1, Chain A"/>
    <property type="match status" value="1"/>
</dbReference>
<gene>
    <name evidence="3" type="ORF">AAE3_LOCUS2694</name>
</gene>
<dbReference type="Proteomes" id="UP000467700">
    <property type="component" value="Unassembled WGS sequence"/>
</dbReference>
<dbReference type="PROSITE" id="PS50097">
    <property type="entry name" value="BTB"/>
    <property type="match status" value="1"/>
</dbReference>
<evidence type="ECO:0000259" key="2">
    <source>
        <dbReference type="PROSITE" id="PS50097"/>
    </source>
</evidence>
<evidence type="ECO:0000256" key="1">
    <source>
        <dbReference type="SAM" id="MobiDB-lite"/>
    </source>
</evidence>
<evidence type="ECO:0000313" key="4">
    <source>
        <dbReference type="Proteomes" id="UP000467700"/>
    </source>
</evidence>
<feature type="region of interest" description="Disordered" evidence="1">
    <location>
        <begin position="101"/>
        <end position="156"/>
    </location>
</feature>
<organism evidence="3 4">
    <name type="scientific">Cyclocybe aegerita</name>
    <name type="common">Black poplar mushroom</name>
    <name type="synonym">Agrocybe aegerita</name>
    <dbReference type="NCBI Taxonomy" id="1973307"/>
    <lineage>
        <taxon>Eukaryota</taxon>
        <taxon>Fungi</taxon>
        <taxon>Dikarya</taxon>
        <taxon>Basidiomycota</taxon>
        <taxon>Agaricomycotina</taxon>
        <taxon>Agaricomycetes</taxon>
        <taxon>Agaricomycetidae</taxon>
        <taxon>Agaricales</taxon>
        <taxon>Agaricineae</taxon>
        <taxon>Bolbitiaceae</taxon>
        <taxon>Cyclocybe</taxon>
    </lineage>
</organism>
<feature type="region of interest" description="Disordered" evidence="1">
    <location>
        <begin position="226"/>
        <end position="282"/>
    </location>
</feature>
<accession>A0A8S0VTI3</accession>